<organism evidence="1 2">
    <name type="scientific">Vibrio pomeroyi</name>
    <dbReference type="NCBI Taxonomy" id="198832"/>
    <lineage>
        <taxon>Bacteria</taxon>
        <taxon>Pseudomonadati</taxon>
        <taxon>Pseudomonadota</taxon>
        <taxon>Gammaproteobacteria</taxon>
        <taxon>Vibrionales</taxon>
        <taxon>Vibrionaceae</taxon>
        <taxon>Vibrio</taxon>
    </lineage>
</organism>
<keyword evidence="2" id="KW-1185">Reference proteome</keyword>
<accession>A0ABV4MSB6</accession>
<evidence type="ECO:0000313" key="1">
    <source>
        <dbReference type="EMBL" id="MEZ8720049.1"/>
    </source>
</evidence>
<comment type="caution">
    <text evidence="1">The sequence shown here is derived from an EMBL/GenBank/DDBJ whole genome shotgun (WGS) entry which is preliminary data.</text>
</comment>
<evidence type="ECO:0000313" key="2">
    <source>
        <dbReference type="Proteomes" id="UP001570071"/>
    </source>
</evidence>
<proteinExistence type="predicted"/>
<sequence length="105" mass="11595">MMTVSELQRRCFFKVIGKYVVSSAANTLPTLANTAPTSVTNLSSDDQTVDLPLVRSINSPTDEDFPHQSFMSSTFRNAALTVSVAKRHTKNDVDTPLSTPSYRNR</sequence>
<dbReference type="Proteomes" id="UP001570071">
    <property type="component" value="Unassembled WGS sequence"/>
</dbReference>
<dbReference type="EMBL" id="JBFSSG010000003">
    <property type="protein sequence ID" value="MEZ8720049.1"/>
    <property type="molecule type" value="Genomic_DNA"/>
</dbReference>
<name>A0ABV4MSB6_9VIBR</name>
<reference evidence="1 2" key="1">
    <citation type="journal article" date="2024" name="ISME J.">
        <title>Tailless and filamentous prophages are predominant in marine Vibrio.</title>
        <authorList>
            <person name="Steensen K."/>
            <person name="Seneca J."/>
            <person name="Bartlau N."/>
            <person name="Yu X.A."/>
            <person name="Hussain F.A."/>
            <person name="Polz M.F."/>
        </authorList>
    </citation>
    <scope>NUCLEOTIDE SEQUENCE [LARGE SCALE GENOMIC DNA]</scope>
    <source>
        <strain evidence="1 2">10N.239.312.F12</strain>
    </source>
</reference>
<dbReference type="RefSeq" id="WP_372122150.1">
    <property type="nucleotide sequence ID" value="NZ_JBFSSG010000003.1"/>
</dbReference>
<protein>
    <submittedName>
        <fullName evidence="1">Uncharacterized protein</fullName>
    </submittedName>
</protein>
<gene>
    <name evidence="1" type="ORF">AB6D66_03145</name>
</gene>